<keyword evidence="1" id="KW-0472">Membrane</keyword>
<evidence type="ECO:0000256" key="1">
    <source>
        <dbReference type="SAM" id="Phobius"/>
    </source>
</evidence>
<protein>
    <submittedName>
        <fullName evidence="2">Uncharacterized protein</fullName>
    </submittedName>
</protein>
<keyword evidence="1" id="KW-0812">Transmembrane</keyword>
<dbReference type="EMBL" id="GGFM01005771">
    <property type="protein sequence ID" value="MBW26522.1"/>
    <property type="molecule type" value="Transcribed_RNA"/>
</dbReference>
<sequence>MSTVASNNRYLFIVICLLLGNFVIFHDRERLVLAEMVGEESVMAYESNNDILSKGHFEVWYDGNQHLRQRRDPRTVSLAAQAVTLAGGNINLI</sequence>
<reference evidence="2" key="1">
    <citation type="submission" date="2018-01" db="EMBL/GenBank/DDBJ databases">
        <title>An insight into the sialome of Amazonian anophelines.</title>
        <authorList>
            <person name="Ribeiro J.M."/>
            <person name="Scarpassa V."/>
            <person name="Calvo E."/>
        </authorList>
    </citation>
    <scope>NUCLEOTIDE SEQUENCE</scope>
    <source>
        <tissue evidence="2">Salivary glands</tissue>
    </source>
</reference>
<keyword evidence="1" id="KW-1133">Transmembrane helix</keyword>
<organism evidence="2">
    <name type="scientific">Anopheles braziliensis</name>
    <dbReference type="NCBI Taxonomy" id="58242"/>
    <lineage>
        <taxon>Eukaryota</taxon>
        <taxon>Metazoa</taxon>
        <taxon>Ecdysozoa</taxon>
        <taxon>Arthropoda</taxon>
        <taxon>Hexapoda</taxon>
        <taxon>Insecta</taxon>
        <taxon>Pterygota</taxon>
        <taxon>Neoptera</taxon>
        <taxon>Endopterygota</taxon>
        <taxon>Diptera</taxon>
        <taxon>Nematocera</taxon>
        <taxon>Culicoidea</taxon>
        <taxon>Culicidae</taxon>
        <taxon>Anophelinae</taxon>
        <taxon>Anopheles</taxon>
    </lineage>
</organism>
<dbReference type="AlphaFoldDB" id="A0A2M3ZDE0"/>
<proteinExistence type="predicted"/>
<accession>A0A2M3ZDE0</accession>
<name>A0A2M3ZDE0_9DIPT</name>
<evidence type="ECO:0000313" key="2">
    <source>
        <dbReference type="EMBL" id="MBW26522.1"/>
    </source>
</evidence>
<feature type="transmembrane region" description="Helical" evidence="1">
    <location>
        <begin position="6"/>
        <end position="25"/>
    </location>
</feature>